<dbReference type="EMBL" id="OM634653">
    <property type="protein sequence ID" value="UNH58568.1"/>
    <property type="molecule type" value="Genomic_DNA"/>
</dbReference>
<evidence type="ECO:0000313" key="2">
    <source>
        <dbReference type="Proteomes" id="UP000829276"/>
    </source>
</evidence>
<sequence>MTTYNVACKSCEKGNICLPNGYDGFAEFYEIHCTDCDSVSTVHYTGMDAIIDEDLSNNQSNKDVQLLNKNGFWKHEKSFDLNNFNINKYTEGMHHIQTIEEYEVHHYFQNGSNFINICLNVIHNKVDILSYQAKPEGMPVLMEYFFKTS</sequence>
<name>A0AC61TS99_9CAUD</name>
<dbReference type="Proteomes" id="UP000829276">
    <property type="component" value="Segment"/>
</dbReference>
<accession>A0AC61TS99</accession>
<evidence type="ECO:0000313" key="1">
    <source>
        <dbReference type="EMBL" id="UNH58568.1"/>
    </source>
</evidence>
<reference evidence="1" key="1">
    <citation type="submission" date="2022-02" db="EMBL/GenBank/DDBJ databases">
        <authorList>
            <person name="Nazir A."/>
            <person name="Chen Y."/>
            <person name="Liu Y."/>
        </authorList>
    </citation>
    <scope>NUCLEOTIDE SEQUENCE</scope>
</reference>
<organism evidence="1 2">
    <name type="scientific">Bacillus phage vB_BsuS_PJN02</name>
    <dbReference type="NCBI Taxonomy" id="2920374"/>
    <lineage>
        <taxon>Viruses</taxon>
        <taxon>Duplodnaviria</taxon>
        <taxon>Heunggongvirae</taxon>
        <taxon>Uroviricota</taxon>
        <taxon>Caudoviricetes</taxon>
        <taxon>Heleneionescovirinae</taxon>
        <taxon>Zhangjivirus</taxon>
        <taxon>Zhangjivirus PJN02</taxon>
    </lineage>
</organism>
<proteinExistence type="predicted"/>
<protein>
    <submittedName>
        <fullName evidence="1">Uncharacterized protein</fullName>
    </submittedName>
</protein>
<keyword evidence="2" id="KW-1185">Reference proteome</keyword>